<evidence type="ECO:0000313" key="8">
    <source>
        <dbReference type="Proteomes" id="UP001176940"/>
    </source>
</evidence>
<keyword evidence="4" id="KW-0067">ATP-binding</keyword>
<dbReference type="InterPro" id="IPR003615">
    <property type="entry name" value="HNH_nuc"/>
</dbReference>
<keyword evidence="8" id="KW-1185">Reference proteome</keyword>
<feature type="region of interest" description="Disordered" evidence="5">
    <location>
        <begin position="236"/>
        <end position="259"/>
    </location>
</feature>
<dbReference type="Pfam" id="PF01844">
    <property type="entry name" value="HNH"/>
    <property type="match status" value="1"/>
</dbReference>
<reference evidence="7" key="1">
    <citation type="submission" date="2023-07" db="EMBL/GenBank/DDBJ databases">
        <authorList>
            <person name="Stuckert A."/>
        </authorList>
    </citation>
    <scope>NUCLEOTIDE SEQUENCE</scope>
</reference>
<keyword evidence="1" id="KW-0547">Nucleotide-binding</keyword>
<keyword evidence="3" id="KW-0347">Helicase</keyword>
<organism evidence="7 8">
    <name type="scientific">Ranitomeya imitator</name>
    <name type="common">mimic poison frog</name>
    <dbReference type="NCBI Taxonomy" id="111125"/>
    <lineage>
        <taxon>Eukaryota</taxon>
        <taxon>Metazoa</taxon>
        <taxon>Chordata</taxon>
        <taxon>Craniata</taxon>
        <taxon>Vertebrata</taxon>
        <taxon>Euteleostomi</taxon>
        <taxon>Amphibia</taxon>
        <taxon>Batrachia</taxon>
        <taxon>Anura</taxon>
        <taxon>Neobatrachia</taxon>
        <taxon>Hyloidea</taxon>
        <taxon>Dendrobatidae</taxon>
        <taxon>Dendrobatinae</taxon>
        <taxon>Ranitomeya</taxon>
    </lineage>
</organism>
<protein>
    <recommendedName>
        <fullName evidence="6">HNH domain-containing protein</fullName>
    </recommendedName>
</protein>
<evidence type="ECO:0000259" key="6">
    <source>
        <dbReference type="Pfam" id="PF01844"/>
    </source>
</evidence>
<accession>A0ABN9LFT9</accession>
<comment type="caution">
    <text evidence="7">The sequence shown here is derived from an EMBL/GenBank/DDBJ whole genome shotgun (WGS) entry which is preliminary data.</text>
</comment>
<evidence type="ECO:0000256" key="3">
    <source>
        <dbReference type="ARBA" id="ARBA00022806"/>
    </source>
</evidence>
<dbReference type="PANTHER" id="PTHR45766">
    <property type="entry name" value="DNA ANNEALING HELICASE AND ENDONUCLEASE ZRANB3 FAMILY MEMBER"/>
    <property type="match status" value="1"/>
</dbReference>
<proteinExistence type="predicted"/>
<evidence type="ECO:0000256" key="4">
    <source>
        <dbReference type="ARBA" id="ARBA00022840"/>
    </source>
</evidence>
<evidence type="ECO:0000313" key="7">
    <source>
        <dbReference type="EMBL" id="CAJ0940642.1"/>
    </source>
</evidence>
<evidence type="ECO:0000256" key="1">
    <source>
        <dbReference type="ARBA" id="ARBA00022741"/>
    </source>
</evidence>
<evidence type="ECO:0000256" key="5">
    <source>
        <dbReference type="SAM" id="MobiDB-lite"/>
    </source>
</evidence>
<keyword evidence="2" id="KW-0378">Hydrolase</keyword>
<feature type="domain" description="HNH" evidence="6">
    <location>
        <begin position="374"/>
        <end position="408"/>
    </location>
</feature>
<dbReference type="Proteomes" id="UP001176940">
    <property type="component" value="Unassembled WGS sequence"/>
</dbReference>
<sequence length="438" mass="48709">MEIILRSSTTVVFRGRPGGEKTQAASESCVQEEKENQSQYEEDNELVACAPQKAPPTPQRDLHGDHLLSVQNDNLEAPPGEESAATEADHCHSSTCFPVYDGLMFCASRHTDRIYLYSKDGEPLICNFIPLDIKLENWDDLPGAMQQKPNRSLILRFVREWSSLTAMKQRMIRKSGLMFSSPVLAAGELSRQHSAHSSTKRYLTKEDVAAASLSKVQSSGGSVRLVSRERTSSIREKVSLRTAAGPPTRSKDVKDAGPAADAEGKGYLQAVDSAGVPLCVYCQENASATWDNRFCSRKCQDEFLIRSSQSYMRAKVFETEHGVCQQCCLNAHELFLSVRDAPPSQRKGLLESTWMAQLPIDQLNELIRSPTEGQFWQVDHIRPVYGGGGQCALDNLQTLCTVCHRERTAHQAKERSRSKKLSVASKYGSDITKFFTKV</sequence>
<dbReference type="CDD" id="cd00085">
    <property type="entry name" value="HNHc"/>
    <property type="match status" value="1"/>
</dbReference>
<dbReference type="InterPro" id="IPR002711">
    <property type="entry name" value="HNH"/>
</dbReference>
<feature type="region of interest" description="Disordered" evidence="5">
    <location>
        <begin position="14"/>
        <end position="64"/>
    </location>
</feature>
<dbReference type="Gene3D" id="1.10.30.50">
    <property type="match status" value="1"/>
</dbReference>
<name>A0ABN9LFT9_9NEOB</name>
<evidence type="ECO:0000256" key="2">
    <source>
        <dbReference type="ARBA" id="ARBA00022801"/>
    </source>
</evidence>
<dbReference type="EMBL" id="CAUEEQ010017736">
    <property type="protein sequence ID" value="CAJ0940642.1"/>
    <property type="molecule type" value="Genomic_DNA"/>
</dbReference>
<gene>
    <name evidence="7" type="ORF">RIMI_LOCUS8788796</name>
</gene>
<dbReference type="PANTHER" id="PTHR45766:SF3">
    <property type="entry name" value="DNA ANNEALING HELICASE AND ENDONUCLEASE ZRANB3"/>
    <property type="match status" value="1"/>
</dbReference>